<dbReference type="GO" id="GO:0034490">
    <property type="term" value="P:basic amino acid transmembrane import into vacuole"/>
    <property type="evidence" value="ECO:0007669"/>
    <property type="project" value="UniProtKB-ARBA"/>
</dbReference>
<accession>G8Y4Y6</accession>
<feature type="transmembrane region" description="Helical" evidence="10">
    <location>
        <begin position="98"/>
        <end position="120"/>
    </location>
</feature>
<dbReference type="Pfam" id="PF04193">
    <property type="entry name" value="PQ-loop"/>
    <property type="match status" value="2"/>
</dbReference>
<dbReference type="SMART" id="SM00679">
    <property type="entry name" value="CTNS"/>
    <property type="match status" value="2"/>
</dbReference>
<dbReference type="InterPro" id="IPR006603">
    <property type="entry name" value="PQ-loop_rpt"/>
</dbReference>
<dbReference type="GO" id="GO:0034488">
    <property type="term" value="P:basic amino acid transmembrane export from vacuole"/>
    <property type="evidence" value="ECO:0007669"/>
    <property type="project" value="UniProtKB-ARBA"/>
</dbReference>
<dbReference type="HOGENOM" id="CLU_019699_1_0_1"/>
<dbReference type="GO" id="GO:0005773">
    <property type="term" value="C:vacuole"/>
    <property type="evidence" value="ECO:0007669"/>
    <property type="project" value="UniProtKB-SubCell"/>
</dbReference>
<evidence type="ECO:0000256" key="8">
    <source>
        <dbReference type="ARBA" id="ARBA00023136"/>
    </source>
</evidence>
<reference evidence="11 12" key="1">
    <citation type="journal article" date="2012" name="G3 (Bethesda)">
        <title>Pichia sorbitophila, an interspecies yeast hybrid reveals early steps of genome resolution following polyploidization.</title>
        <authorList>
            <person name="Leh Louis V."/>
            <person name="Despons L."/>
            <person name="Friedrich A."/>
            <person name="Martin T."/>
            <person name="Durrens P."/>
            <person name="Casaregola S."/>
            <person name="Neuveglise C."/>
            <person name="Fairhead C."/>
            <person name="Marck C."/>
            <person name="Cruz J.A."/>
            <person name="Straub M.L."/>
            <person name="Kugler V."/>
            <person name="Sacerdot C."/>
            <person name="Uzunov Z."/>
            <person name="Thierry A."/>
            <person name="Weiss S."/>
            <person name="Bleykasten C."/>
            <person name="De Montigny J."/>
            <person name="Jacques N."/>
            <person name="Jung P."/>
            <person name="Lemaire M."/>
            <person name="Mallet S."/>
            <person name="Morel G."/>
            <person name="Richard G.F."/>
            <person name="Sarkar A."/>
            <person name="Savel G."/>
            <person name="Schacherer J."/>
            <person name="Seret M.L."/>
            <person name="Talla E."/>
            <person name="Samson G."/>
            <person name="Jubin C."/>
            <person name="Poulain J."/>
            <person name="Vacherie B."/>
            <person name="Barbe V."/>
            <person name="Pelletier E."/>
            <person name="Sherman D.J."/>
            <person name="Westhof E."/>
            <person name="Weissenbach J."/>
            <person name="Baret P.V."/>
            <person name="Wincker P."/>
            <person name="Gaillardin C."/>
            <person name="Dujon B."/>
            <person name="Souciet J.L."/>
        </authorList>
    </citation>
    <scope>NUCLEOTIDE SEQUENCE [LARGE SCALE GENOMIC DNA]</scope>
    <source>
        <strain evidence="12">ATCC MYA-4447 / BCRC 22081 / CBS 7064 / NBRC 10061 / NRRL Y-12695</strain>
    </source>
</reference>
<evidence type="ECO:0000256" key="7">
    <source>
        <dbReference type="ARBA" id="ARBA00022989"/>
    </source>
</evidence>
<dbReference type="eggNOG" id="KOG2913">
    <property type="taxonomic scope" value="Eukaryota"/>
</dbReference>
<evidence type="ECO:0000313" key="12">
    <source>
        <dbReference type="Proteomes" id="UP000005222"/>
    </source>
</evidence>
<dbReference type="GO" id="GO:0098588">
    <property type="term" value="C:bounding membrane of organelle"/>
    <property type="evidence" value="ECO:0007669"/>
    <property type="project" value="UniProtKB-ARBA"/>
</dbReference>
<gene>
    <name evidence="11" type="primary">Piso0_005381</name>
    <name evidence="11" type="ORF">GNLVRS01_PISO0M13542g</name>
</gene>
<comment type="subcellular location">
    <subcellularLocation>
        <location evidence="2">Endomembrane system</location>
        <topology evidence="2">Multi-pass membrane protein</topology>
    </subcellularLocation>
    <subcellularLocation>
        <location evidence="1">Vacuole</location>
    </subcellularLocation>
</comment>
<dbReference type="FunFam" id="1.20.1280.290:FF:000011">
    <property type="entry name" value="PQ loop repeat protein"/>
    <property type="match status" value="1"/>
</dbReference>
<dbReference type="AlphaFoldDB" id="G8Y4Y6"/>
<keyword evidence="4" id="KW-0926">Vacuole</keyword>
<feature type="transmembrane region" description="Helical" evidence="10">
    <location>
        <begin position="38"/>
        <end position="59"/>
    </location>
</feature>
<keyword evidence="12" id="KW-1185">Reference proteome</keyword>
<evidence type="ECO:0000256" key="9">
    <source>
        <dbReference type="ARBA" id="ARBA00038039"/>
    </source>
</evidence>
<dbReference type="PANTHER" id="PTHR16201">
    <property type="entry name" value="SEVEN TRANSMEMBRANE PROTEIN 1-RELATED"/>
    <property type="match status" value="1"/>
</dbReference>
<feature type="transmembrane region" description="Helical" evidence="10">
    <location>
        <begin position="174"/>
        <end position="195"/>
    </location>
</feature>
<proteinExistence type="inferred from homology"/>
<evidence type="ECO:0000256" key="10">
    <source>
        <dbReference type="SAM" id="Phobius"/>
    </source>
</evidence>
<evidence type="ECO:0000256" key="3">
    <source>
        <dbReference type="ARBA" id="ARBA00022448"/>
    </source>
</evidence>
<dbReference type="GO" id="GO:0015101">
    <property type="term" value="F:organic cation transmembrane transporter activity"/>
    <property type="evidence" value="ECO:0007669"/>
    <property type="project" value="UniProtKB-ARBA"/>
</dbReference>
<evidence type="ECO:0000256" key="4">
    <source>
        <dbReference type="ARBA" id="ARBA00022554"/>
    </source>
</evidence>
<organism evidence="11 12">
    <name type="scientific">Pichia sorbitophila (strain ATCC MYA-4447 / BCRC 22081 / CBS 7064 / NBRC 10061 / NRRL Y-12695)</name>
    <name type="common">Hybrid yeast</name>
    <dbReference type="NCBI Taxonomy" id="559304"/>
    <lineage>
        <taxon>Eukaryota</taxon>
        <taxon>Fungi</taxon>
        <taxon>Dikarya</taxon>
        <taxon>Ascomycota</taxon>
        <taxon>Saccharomycotina</taxon>
        <taxon>Pichiomycetes</taxon>
        <taxon>Debaryomycetaceae</taxon>
        <taxon>Millerozyma</taxon>
    </lineage>
</organism>
<evidence type="ECO:0000256" key="1">
    <source>
        <dbReference type="ARBA" id="ARBA00004116"/>
    </source>
</evidence>
<dbReference type="GO" id="GO:0015179">
    <property type="term" value="F:L-amino acid transmembrane transporter activity"/>
    <property type="evidence" value="ECO:0007669"/>
    <property type="project" value="UniProtKB-ARBA"/>
</dbReference>
<dbReference type="Proteomes" id="UP000005222">
    <property type="component" value="Chromosome M"/>
</dbReference>
<dbReference type="OMA" id="LIMNASW"/>
<dbReference type="InParanoid" id="G8Y4Y6"/>
<keyword evidence="7 10" id="KW-1133">Transmembrane helix</keyword>
<evidence type="ECO:0000256" key="5">
    <source>
        <dbReference type="ARBA" id="ARBA00022692"/>
    </source>
</evidence>
<dbReference type="OrthoDB" id="8048523at2759"/>
<sequence>MTDNEIIVLRFFLAKAQSNFKVDKTSMTPPPIILDAKAVSGITGSISVACWIIVFAPQIYENFRRKSSEGLSISFIILWLAGDVFNVLGSVLQGVLPTMIILAVYYTLADIVLLVQCLVYDSSKSSDYIHLSPANPLNTDVLESVVGHGTYTEDMVDGDGQKDENENQSSWRPILLKSFMISLVILSGLVGWYISYIRNIDSSKKHKHGTKEPDLIFDPLAQFFGWLCAVLYLGSRVPQILLNYRRKSCEGISFMFFLFACIGNLTYVISILIIDTSKEYLVVNSSWLAGSLGTLALDFTIFTQFFIYNKDDYAQSVDQSSVSASSHENTPLLS</sequence>
<dbReference type="InterPro" id="IPR051415">
    <property type="entry name" value="LAAT-1"/>
</dbReference>
<dbReference type="PANTHER" id="PTHR16201:SF35">
    <property type="entry name" value="VACUOLAR AMINO ACID TRANSPORTER YPQ1-RELATED"/>
    <property type="match status" value="1"/>
</dbReference>
<dbReference type="GO" id="GO:0015174">
    <property type="term" value="F:basic amino acid transmembrane transporter activity"/>
    <property type="evidence" value="ECO:0007669"/>
    <property type="project" value="UniProtKB-ARBA"/>
</dbReference>
<dbReference type="Gene3D" id="1.20.1280.290">
    <property type="match status" value="2"/>
</dbReference>
<keyword evidence="6" id="KW-0677">Repeat</keyword>
<feature type="transmembrane region" description="Helical" evidence="10">
    <location>
        <begin position="254"/>
        <end position="274"/>
    </location>
</feature>
<keyword evidence="3" id="KW-0813">Transport</keyword>
<evidence type="ECO:0000256" key="2">
    <source>
        <dbReference type="ARBA" id="ARBA00004127"/>
    </source>
</evidence>
<feature type="transmembrane region" description="Helical" evidence="10">
    <location>
        <begin position="286"/>
        <end position="308"/>
    </location>
</feature>
<evidence type="ECO:0000313" key="11">
    <source>
        <dbReference type="EMBL" id="CCE85754.1"/>
    </source>
</evidence>
<feature type="transmembrane region" description="Helical" evidence="10">
    <location>
        <begin position="215"/>
        <end position="233"/>
    </location>
</feature>
<evidence type="ECO:0000256" key="6">
    <source>
        <dbReference type="ARBA" id="ARBA00022737"/>
    </source>
</evidence>
<feature type="transmembrane region" description="Helical" evidence="10">
    <location>
        <begin position="71"/>
        <end position="92"/>
    </location>
</feature>
<keyword evidence="8 10" id="KW-0472">Membrane</keyword>
<keyword evidence="5 10" id="KW-0812">Transmembrane</keyword>
<dbReference type="FunFam" id="1.20.1280.290:FF:000012">
    <property type="entry name" value="Vacuolar membrane PQ loop repeat protein"/>
    <property type="match status" value="1"/>
</dbReference>
<dbReference type="FunCoup" id="G8Y4Y6">
    <property type="interactions" value="534"/>
</dbReference>
<dbReference type="EMBL" id="FO082047">
    <property type="protein sequence ID" value="CCE85754.1"/>
    <property type="molecule type" value="Genomic_DNA"/>
</dbReference>
<protein>
    <submittedName>
        <fullName evidence="11">Piso0_005381 protein</fullName>
    </submittedName>
</protein>
<comment type="similarity">
    <text evidence="9">Belongs to the laat-1 family.</text>
</comment>
<dbReference type="GO" id="GO:0012505">
    <property type="term" value="C:endomembrane system"/>
    <property type="evidence" value="ECO:0007669"/>
    <property type="project" value="UniProtKB-SubCell"/>
</dbReference>
<name>G8Y4Y6_PICSO</name>